<dbReference type="InterPro" id="IPR006225">
    <property type="entry name" value="PsdUridine_synth_RluC/D"/>
</dbReference>
<keyword evidence="3 5" id="KW-0413">Isomerase</keyword>
<dbReference type="GO" id="GO:0000455">
    <property type="term" value="P:enzyme-directed rRNA pseudouridine synthesis"/>
    <property type="evidence" value="ECO:0007669"/>
    <property type="project" value="TreeGrafter"/>
</dbReference>
<feature type="active site" evidence="4">
    <location>
        <position position="134"/>
    </location>
</feature>
<dbReference type="Pfam" id="PF00849">
    <property type="entry name" value="PseudoU_synth_2"/>
    <property type="match status" value="1"/>
</dbReference>
<comment type="catalytic activity">
    <reaction evidence="1 5">
        <text>a uridine in RNA = a pseudouridine in RNA</text>
        <dbReference type="Rhea" id="RHEA:48348"/>
        <dbReference type="Rhea" id="RHEA-COMP:12068"/>
        <dbReference type="Rhea" id="RHEA-COMP:12069"/>
        <dbReference type="ChEBI" id="CHEBI:65314"/>
        <dbReference type="ChEBI" id="CHEBI:65315"/>
    </reaction>
</comment>
<evidence type="ECO:0000256" key="3">
    <source>
        <dbReference type="ARBA" id="ARBA00023235"/>
    </source>
</evidence>
<dbReference type="InterPro" id="IPR050188">
    <property type="entry name" value="RluA_PseudoU_synthase"/>
</dbReference>
<comment type="function">
    <text evidence="5">Responsible for synthesis of pseudouridine from uracil.</text>
</comment>
<dbReference type="RefSeq" id="WP_109626295.1">
    <property type="nucleotide sequence ID" value="NZ_JANKBI010000003.1"/>
</dbReference>
<dbReference type="PANTHER" id="PTHR21600">
    <property type="entry name" value="MITOCHONDRIAL RNA PSEUDOURIDINE SYNTHASE"/>
    <property type="match status" value="1"/>
</dbReference>
<keyword evidence="8" id="KW-1185">Reference proteome</keyword>
<comment type="similarity">
    <text evidence="2 5">Belongs to the pseudouridine synthase RluA family.</text>
</comment>
<dbReference type="InterPro" id="IPR020103">
    <property type="entry name" value="PsdUridine_synth_cat_dom_sf"/>
</dbReference>
<dbReference type="SUPFAM" id="SSF55120">
    <property type="entry name" value="Pseudouridine synthase"/>
    <property type="match status" value="1"/>
</dbReference>
<dbReference type="PROSITE" id="PS01129">
    <property type="entry name" value="PSI_RLU"/>
    <property type="match status" value="1"/>
</dbReference>
<organism evidence="7 8">
    <name type="scientific">Murimonas intestini</name>
    <dbReference type="NCBI Taxonomy" id="1337051"/>
    <lineage>
        <taxon>Bacteria</taxon>
        <taxon>Bacillati</taxon>
        <taxon>Bacillota</taxon>
        <taxon>Clostridia</taxon>
        <taxon>Lachnospirales</taxon>
        <taxon>Lachnospiraceae</taxon>
        <taxon>Murimonas</taxon>
    </lineage>
</organism>
<dbReference type="Gene3D" id="3.30.2350.10">
    <property type="entry name" value="Pseudouridine synthase"/>
    <property type="match status" value="1"/>
</dbReference>
<proteinExistence type="inferred from homology"/>
<dbReference type="CDD" id="cd02869">
    <property type="entry name" value="PseudoU_synth_RluA_like"/>
    <property type="match status" value="1"/>
</dbReference>
<reference evidence="7 8" key="1">
    <citation type="submission" date="2018-05" db="EMBL/GenBank/DDBJ databases">
        <authorList>
            <person name="Goeker M."/>
            <person name="Huntemann M."/>
            <person name="Clum A."/>
            <person name="Pillay M."/>
            <person name="Palaniappan K."/>
            <person name="Varghese N."/>
            <person name="Mikhailova N."/>
            <person name="Stamatis D."/>
            <person name="Reddy T."/>
            <person name="Daum C."/>
            <person name="Shapiro N."/>
            <person name="Ivanova N."/>
            <person name="Kyrpides N."/>
            <person name="Woyke T."/>
        </authorList>
    </citation>
    <scope>NUCLEOTIDE SEQUENCE [LARGE SCALE GENOMIC DNA]</scope>
    <source>
        <strain evidence="7 8">DSM 26524</strain>
    </source>
</reference>
<feature type="domain" description="Pseudouridine synthase RsuA/RluA-like" evidence="6">
    <location>
        <begin position="87"/>
        <end position="237"/>
    </location>
</feature>
<dbReference type="InterPro" id="IPR006224">
    <property type="entry name" value="PsdUridine_synth_RluA-like_CS"/>
</dbReference>
<evidence type="ECO:0000256" key="2">
    <source>
        <dbReference type="ARBA" id="ARBA00010876"/>
    </source>
</evidence>
<evidence type="ECO:0000256" key="5">
    <source>
        <dbReference type="RuleBase" id="RU362028"/>
    </source>
</evidence>
<dbReference type="Proteomes" id="UP000245412">
    <property type="component" value="Unassembled WGS sequence"/>
</dbReference>
<comment type="caution">
    <text evidence="7">The sequence shown here is derived from an EMBL/GenBank/DDBJ whole genome shotgun (WGS) entry which is preliminary data.</text>
</comment>
<dbReference type="InterPro" id="IPR006145">
    <property type="entry name" value="PsdUridine_synth_RsuA/RluA"/>
</dbReference>
<evidence type="ECO:0000256" key="1">
    <source>
        <dbReference type="ARBA" id="ARBA00000073"/>
    </source>
</evidence>
<evidence type="ECO:0000313" key="7">
    <source>
        <dbReference type="EMBL" id="PWJ76239.1"/>
    </source>
</evidence>
<evidence type="ECO:0000256" key="4">
    <source>
        <dbReference type="PIRSR" id="PIRSR606225-1"/>
    </source>
</evidence>
<dbReference type="GO" id="GO:0140098">
    <property type="term" value="F:catalytic activity, acting on RNA"/>
    <property type="evidence" value="ECO:0007669"/>
    <property type="project" value="UniProtKB-ARBA"/>
</dbReference>
<gene>
    <name evidence="7" type="ORF">C7383_105276</name>
</gene>
<dbReference type="GO" id="GO:0009982">
    <property type="term" value="F:pseudouridine synthase activity"/>
    <property type="evidence" value="ECO:0007669"/>
    <property type="project" value="InterPro"/>
</dbReference>
<protein>
    <recommendedName>
        <fullName evidence="5">Pseudouridine synthase</fullName>
        <ecNumber evidence="5">5.4.99.-</ecNumber>
    </recommendedName>
</protein>
<name>A0AB73T5G4_9FIRM</name>
<dbReference type="AlphaFoldDB" id="A0AB73T5G4"/>
<dbReference type="EC" id="5.4.99.-" evidence="5"/>
<evidence type="ECO:0000259" key="6">
    <source>
        <dbReference type="Pfam" id="PF00849"/>
    </source>
</evidence>
<dbReference type="PANTHER" id="PTHR21600:SF44">
    <property type="entry name" value="RIBOSOMAL LARGE SUBUNIT PSEUDOURIDINE SYNTHASE D"/>
    <property type="match status" value="1"/>
</dbReference>
<dbReference type="EMBL" id="QGGY01000005">
    <property type="protein sequence ID" value="PWJ76239.1"/>
    <property type="molecule type" value="Genomic_DNA"/>
</dbReference>
<evidence type="ECO:0000313" key="8">
    <source>
        <dbReference type="Proteomes" id="UP000245412"/>
    </source>
</evidence>
<sequence>MTRIFTYNIDMNYSSIEEFLRQKGYSHHIMTHLKRTERGIVHNGDWAYSSAALVPGDRLVITLTEDACSENILPAPVPFEIVYEDEDLMIINKPSNTPVHPSVNNYGNTLANGLAWHFAQKKENFVYRCINRLDRDTSGLLIIARHALSAALLSSMVASRNICREYLAVAAGSVPHCGIIDAPIAREAGSAITRCVDFERGERAVTHYKCLSRRDGCSLVRLRLETGRTHQIRVHMKYLGYPLLGDYLYNPDYRIMKRQALHSARLSFDHPVTGIKMDFTAPLPDDMEWIMK</sequence>
<dbReference type="GO" id="GO:0003723">
    <property type="term" value="F:RNA binding"/>
    <property type="evidence" value="ECO:0007669"/>
    <property type="project" value="InterPro"/>
</dbReference>
<dbReference type="NCBIfam" id="TIGR00005">
    <property type="entry name" value="rluA_subfam"/>
    <property type="match status" value="1"/>
</dbReference>
<accession>A0AB73T5G4</accession>